<reference evidence="2" key="1">
    <citation type="journal article" date="2024" name="Proc. Natl. Acad. Sci. U.S.A.">
        <title>Extraordinary preservation of gene collinearity over three hundred million years revealed in homosporous lycophytes.</title>
        <authorList>
            <person name="Li C."/>
            <person name="Wickell D."/>
            <person name="Kuo L.Y."/>
            <person name="Chen X."/>
            <person name="Nie B."/>
            <person name="Liao X."/>
            <person name="Peng D."/>
            <person name="Ji J."/>
            <person name="Jenkins J."/>
            <person name="Williams M."/>
            <person name="Shu S."/>
            <person name="Plott C."/>
            <person name="Barry K."/>
            <person name="Rajasekar S."/>
            <person name="Grimwood J."/>
            <person name="Han X."/>
            <person name="Sun S."/>
            <person name="Hou Z."/>
            <person name="He W."/>
            <person name="Dai G."/>
            <person name="Sun C."/>
            <person name="Schmutz J."/>
            <person name="Leebens-Mack J.H."/>
            <person name="Li F.W."/>
            <person name="Wang L."/>
        </authorList>
    </citation>
    <scope>NUCLEOTIDE SEQUENCE [LARGE SCALE GENOMIC DNA]</scope>
    <source>
        <strain evidence="2">cv. PW_Plant_1</strain>
    </source>
</reference>
<protein>
    <submittedName>
        <fullName evidence="1">Uncharacterized protein</fullName>
    </submittedName>
</protein>
<dbReference type="Proteomes" id="UP001162992">
    <property type="component" value="Chromosome 15"/>
</dbReference>
<accession>A0ACC2BFX6</accession>
<sequence>MEEATSSRGGEIDTAPPFESVRAAVTMFGERAEPGGAFRVGILERQAHKDQQFYQVQEDLAQLQEQLAVAETAKKQALDELEETKGLVEDTKKKLEEVIESQASGLRAPNLEESENVDANNSIRLKEELETYKQQHTAAVSDLEAAKKEIARLKLALHAATVEVREAEAMAVEAVKKSEELLKELLESCELDKAELVFEPEAEGTSKHSAELRVSNTVTSSISCEEVENLRKQLASAKDLDLQLAASSNMLSNALAELAAAKTSETRMVAIANEARADLIKAAADLERSRAAEAHAIEVAEATEKELQEAKLKLQKLTEENASLPLVVESLKVEVEKAKAELLALKKKESKTITAAIAANANADLEKAKAELSAALLAEGKAKEAMESLTIALQQVTLEANEAKSAATGAVEEAQNGRLEAEQARSTISVLEVQLREALNVSEEAKLAETLATEQLKSLKETFASSISENIEPGAVLPVLKEEYEALNKKLQETEDLASKRIAAVEAQVEAVRASERELLIKLEAAKEEIEANKLAAKDALQRAEKAAAAKSAVENELRKRRVESEQRRRIAEAAAFQSSPLNGDLLTSTPEDKTVQVESLSQVQQVKTPHTDEKTIHMEGITLPKKNRKPSISKRLGSYLSRRKD</sequence>
<comment type="caution">
    <text evidence="1">The sequence shown here is derived from an EMBL/GenBank/DDBJ whole genome shotgun (WGS) entry which is preliminary data.</text>
</comment>
<organism evidence="1 2">
    <name type="scientific">Diphasiastrum complanatum</name>
    <name type="common">Issler's clubmoss</name>
    <name type="synonym">Lycopodium complanatum</name>
    <dbReference type="NCBI Taxonomy" id="34168"/>
    <lineage>
        <taxon>Eukaryota</taxon>
        <taxon>Viridiplantae</taxon>
        <taxon>Streptophyta</taxon>
        <taxon>Embryophyta</taxon>
        <taxon>Tracheophyta</taxon>
        <taxon>Lycopodiopsida</taxon>
        <taxon>Lycopodiales</taxon>
        <taxon>Lycopodiaceae</taxon>
        <taxon>Lycopodioideae</taxon>
        <taxon>Diphasiastrum</taxon>
    </lineage>
</organism>
<evidence type="ECO:0000313" key="2">
    <source>
        <dbReference type="Proteomes" id="UP001162992"/>
    </source>
</evidence>
<gene>
    <name evidence="1" type="ORF">O6H91_15G013800</name>
</gene>
<proteinExistence type="predicted"/>
<evidence type="ECO:0000313" key="1">
    <source>
        <dbReference type="EMBL" id="KAJ7528686.1"/>
    </source>
</evidence>
<keyword evidence="2" id="KW-1185">Reference proteome</keyword>
<name>A0ACC2BFX6_DIPCM</name>
<dbReference type="EMBL" id="CM055106">
    <property type="protein sequence ID" value="KAJ7528686.1"/>
    <property type="molecule type" value="Genomic_DNA"/>
</dbReference>